<keyword evidence="1" id="KW-0472">Membrane</keyword>
<sequence length="73" mass="8470">MNNWLSKFAAKFTDNWILKNLIECIIIFPIFFVASLLANFSEPHIFIHSLFLSLICCTVAFLVTTVYSLIRKK</sequence>
<organism evidence="2 3">
    <name type="scientific">Tetragenococcus solitarius</name>
    <dbReference type="NCBI Taxonomy" id="71453"/>
    <lineage>
        <taxon>Bacteria</taxon>
        <taxon>Bacillati</taxon>
        <taxon>Bacillota</taxon>
        <taxon>Bacilli</taxon>
        <taxon>Lactobacillales</taxon>
        <taxon>Enterococcaceae</taxon>
        <taxon>Tetragenococcus</taxon>
    </lineage>
</organism>
<protein>
    <submittedName>
        <fullName evidence="2">Uncharacterized protein</fullName>
    </submittedName>
</protein>
<gene>
    <name evidence="2" type="ORF">GCM10019998_05850</name>
</gene>
<name>A0ABN3Y0V0_9ENTE</name>
<reference evidence="2 3" key="1">
    <citation type="journal article" date="2019" name="Int. J. Syst. Evol. Microbiol.">
        <title>The Global Catalogue of Microorganisms (GCM) 10K type strain sequencing project: providing services to taxonomists for standard genome sequencing and annotation.</title>
        <authorList>
            <consortium name="The Broad Institute Genomics Platform"/>
            <consortium name="The Broad Institute Genome Sequencing Center for Infectious Disease"/>
            <person name="Wu L."/>
            <person name="Ma J."/>
        </authorList>
    </citation>
    <scope>NUCLEOTIDE SEQUENCE [LARGE SCALE GENOMIC DNA]</scope>
    <source>
        <strain evidence="2 3">JCM 8736</strain>
    </source>
</reference>
<feature type="transmembrane region" description="Helical" evidence="1">
    <location>
        <begin position="46"/>
        <end position="70"/>
    </location>
</feature>
<keyword evidence="1" id="KW-0812">Transmembrane</keyword>
<feature type="transmembrane region" description="Helical" evidence="1">
    <location>
        <begin position="21"/>
        <end position="40"/>
    </location>
</feature>
<evidence type="ECO:0000313" key="2">
    <source>
        <dbReference type="EMBL" id="GAA3012445.1"/>
    </source>
</evidence>
<proteinExistence type="predicted"/>
<evidence type="ECO:0000313" key="3">
    <source>
        <dbReference type="Proteomes" id="UP001501577"/>
    </source>
</evidence>
<dbReference type="Proteomes" id="UP001501577">
    <property type="component" value="Unassembled WGS sequence"/>
</dbReference>
<dbReference type="EMBL" id="BAAAXQ010000014">
    <property type="protein sequence ID" value="GAA3012445.1"/>
    <property type="molecule type" value="Genomic_DNA"/>
</dbReference>
<keyword evidence="3" id="KW-1185">Reference proteome</keyword>
<evidence type="ECO:0000256" key="1">
    <source>
        <dbReference type="SAM" id="Phobius"/>
    </source>
</evidence>
<keyword evidence="1" id="KW-1133">Transmembrane helix</keyword>
<accession>A0ABN3Y0V0</accession>
<comment type="caution">
    <text evidence="2">The sequence shown here is derived from an EMBL/GenBank/DDBJ whole genome shotgun (WGS) entry which is preliminary data.</text>
</comment>